<name>A0ABQ5Z1E4_9SPHN</name>
<comment type="caution">
    <text evidence="1">The sequence shown here is derived from an EMBL/GenBank/DDBJ whole genome shotgun (WGS) entry which is preliminary data.</text>
</comment>
<dbReference type="RefSeq" id="WP_156956970.1">
    <property type="nucleotide sequence ID" value="NZ_BSOO01000002.1"/>
</dbReference>
<evidence type="ECO:0000313" key="1">
    <source>
        <dbReference type="EMBL" id="GLR46600.1"/>
    </source>
</evidence>
<accession>A0ABQ5Z1E4</accession>
<protein>
    <submittedName>
        <fullName evidence="1">Uncharacterized protein</fullName>
    </submittedName>
</protein>
<dbReference type="Proteomes" id="UP001156703">
    <property type="component" value="Unassembled WGS sequence"/>
</dbReference>
<organism evidence="1 2">
    <name type="scientific">Sphingomonas astaxanthinifaciens DSM 22298</name>
    <dbReference type="NCBI Taxonomy" id="1123267"/>
    <lineage>
        <taxon>Bacteria</taxon>
        <taxon>Pseudomonadati</taxon>
        <taxon>Pseudomonadota</taxon>
        <taxon>Alphaproteobacteria</taxon>
        <taxon>Sphingomonadales</taxon>
        <taxon>Sphingomonadaceae</taxon>
        <taxon>Sphingomonas</taxon>
    </lineage>
</organism>
<evidence type="ECO:0000313" key="2">
    <source>
        <dbReference type="Proteomes" id="UP001156703"/>
    </source>
</evidence>
<reference evidence="2" key="1">
    <citation type="journal article" date="2019" name="Int. J. Syst. Evol. Microbiol.">
        <title>The Global Catalogue of Microorganisms (GCM) 10K type strain sequencing project: providing services to taxonomists for standard genome sequencing and annotation.</title>
        <authorList>
            <consortium name="The Broad Institute Genomics Platform"/>
            <consortium name="The Broad Institute Genome Sequencing Center for Infectious Disease"/>
            <person name="Wu L."/>
            <person name="Ma J."/>
        </authorList>
    </citation>
    <scope>NUCLEOTIDE SEQUENCE [LARGE SCALE GENOMIC DNA]</scope>
    <source>
        <strain evidence="2">NBRC 102146</strain>
    </source>
</reference>
<gene>
    <name evidence="1" type="ORF">GCM10007925_03110</name>
</gene>
<dbReference type="EMBL" id="BSOO01000002">
    <property type="protein sequence ID" value="GLR46600.1"/>
    <property type="molecule type" value="Genomic_DNA"/>
</dbReference>
<keyword evidence="2" id="KW-1185">Reference proteome</keyword>
<sequence>MFERQDFNMADARKLWAGTDVRRASVTPAEVATIRESSDPQAALADLYRKALRARFQG</sequence>
<proteinExistence type="predicted"/>